<keyword evidence="1" id="KW-0433">Leucine-rich repeat</keyword>
<feature type="domain" description="CAP-Gly" evidence="3">
    <location>
        <begin position="29"/>
        <end position="73"/>
    </location>
</feature>
<dbReference type="GO" id="GO:0005737">
    <property type="term" value="C:cytoplasm"/>
    <property type="evidence" value="ECO:0007669"/>
    <property type="project" value="TreeGrafter"/>
</dbReference>
<dbReference type="PANTHER" id="PTHR15454">
    <property type="entry name" value="NISCHARIN RELATED"/>
    <property type="match status" value="1"/>
</dbReference>
<reference evidence="4 5" key="1">
    <citation type="journal article" date="2018" name="Evol. Lett.">
        <title>Horizontal gene cluster transfer increased hallucinogenic mushroom diversity.</title>
        <authorList>
            <person name="Reynolds H.T."/>
            <person name="Vijayakumar V."/>
            <person name="Gluck-Thaler E."/>
            <person name="Korotkin H.B."/>
            <person name="Matheny P.B."/>
            <person name="Slot J.C."/>
        </authorList>
    </citation>
    <scope>NUCLEOTIDE SEQUENCE [LARGE SCALE GENOMIC DNA]</scope>
    <source>
        <strain evidence="4 5">2631</strain>
    </source>
</reference>
<dbReference type="PROSITE" id="PS51450">
    <property type="entry name" value="LRR"/>
    <property type="match status" value="1"/>
</dbReference>
<evidence type="ECO:0000313" key="4">
    <source>
        <dbReference type="EMBL" id="PPQ93226.1"/>
    </source>
</evidence>
<dbReference type="AlphaFoldDB" id="A0A409XR98"/>
<dbReference type="Gene3D" id="2.30.30.190">
    <property type="entry name" value="CAP Gly-rich-like domain"/>
    <property type="match status" value="1"/>
</dbReference>
<dbReference type="SMART" id="SM01052">
    <property type="entry name" value="CAP_GLY"/>
    <property type="match status" value="1"/>
</dbReference>
<dbReference type="OrthoDB" id="5273213at2759"/>
<evidence type="ECO:0000256" key="2">
    <source>
        <dbReference type="ARBA" id="ARBA00022737"/>
    </source>
</evidence>
<accession>A0A409XR98</accession>
<dbReference type="EMBL" id="NHYD01000797">
    <property type="protein sequence ID" value="PPQ93226.1"/>
    <property type="molecule type" value="Genomic_DNA"/>
</dbReference>
<keyword evidence="2" id="KW-0677">Repeat</keyword>
<proteinExistence type="predicted"/>
<evidence type="ECO:0000313" key="5">
    <source>
        <dbReference type="Proteomes" id="UP000283269"/>
    </source>
</evidence>
<protein>
    <recommendedName>
        <fullName evidence="3">CAP-Gly domain-containing protein</fullName>
    </recommendedName>
</protein>
<gene>
    <name evidence="4" type="ORF">CVT25_015224</name>
</gene>
<dbReference type="InParanoid" id="A0A409XR98"/>
<dbReference type="Gene3D" id="3.80.10.10">
    <property type="entry name" value="Ribonuclease Inhibitor"/>
    <property type="match status" value="2"/>
</dbReference>
<evidence type="ECO:0000256" key="1">
    <source>
        <dbReference type="ARBA" id="ARBA00022614"/>
    </source>
</evidence>
<dbReference type="STRING" id="93625.A0A409XR98"/>
<comment type="caution">
    <text evidence="4">The sequence shown here is derived from an EMBL/GenBank/DDBJ whole genome shotgun (WGS) entry which is preliminary data.</text>
</comment>
<keyword evidence="5" id="KW-1185">Reference proteome</keyword>
<dbReference type="InterPro" id="IPR036859">
    <property type="entry name" value="CAP-Gly_dom_sf"/>
</dbReference>
<dbReference type="SUPFAM" id="SSF74924">
    <property type="entry name" value="Cap-Gly domain"/>
    <property type="match status" value="1"/>
</dbReference>
<dbReference type="Proteomes" id="UP000283269">
    <property type="component" value="Unassembled WGS sequence"/>
</dbReference>
<evidence type="ECO:0000259" key="3">
    <source>
        <dbReference type="PROSITE" id="PS50245"/>
    </source>
</evidence>
<dbReference type="Pfam" id="PF01302">
    <property type="entry name" value="CAP_GLY"/>
    <property type="match status" value="1"/>
</dbReference>
<dbReference type="InterPro" id="IPR032675">
    <property type="entry name" value="LRR_dom_sf"/>
</dbReference>
<name>A0A409XR98_PSICY</name>
<dbReference type="InterPro" id="IPR001611">
    <property type="entry name" value="Leu-rich_rpt"/>
</dbReference>
<sequence>MAIAMSPHIPSVGTRFSLNNDIGTIRYTGTVDNTPGIWLGVEWDNPDRGKHDGHKDGKKYFSCRFRTSGSFIRPNPHIVYGVSFLGALTAKYIEALHGSDEIVTLGSSQGAIQITAVSLDKIREKFSRLDRLREVSLDKANVVKGDPPANITKSCPKSAVERWKDVHGLDLSQNLLPNWETVAEITSSLSLLERLSLNRNRLQMPLNYDRLAIAFQKLTEIQLNDILISWSDMQKITSFMPQLRVIEMGYNHLARLCGDKHTTIFKPAVEFLNLDTNLCSDWIHICDSLGEYNSLQRVVLTSNHIEDIPFPESSLNCLPGIKYLSLSDNRISSWEAIDSLSCWLPSLETMMMNGNPLMNDNEFGKQIRPFMIARVPSLVTLDGAFISFRERTDSELFYMSTIIQQGIVADDVRTKAHYHWPSLCKKYGKPDEVQKQQNLQNKLSGHLIDLQVYRYAQSMEQSDDGFATAPETTLRVLPTMSLRILRLKMCKVLKVDARRTNVALWLHMGNGALTKLDKEHDLRDLDWLGLDNGSQIAYQVQ</sequence>
<dbReference type="PROSITE" id="PS50245">
    <property type="entry name" value="CAP_GLY_2"/>
    <property type="match status" value="1"/>
</dbReference>
<dbReference type="FunCoup" id="A0A409XR98">
    <property type="interactions" value="594"/>
</dbReference>
<organism evidence="4 5">
    <name type="scientific">Psilocybe cyanescens</name>
    <dbReference type="NCBI Taxonomy" id="93625"/>
    <lineage>
        <taxon>Eukaryota</taxon>
        <taxon>Fungi</taxon>
        <taxon>Dikarya</taxon>
        <taxon>Basidiomycota</taxon>
        <taxon>Agaricomycotina</taxon>
        <taxon>Agaricomycetes</taxon>
        <taxon>Agaricomycetidae</taxon>
        <taxon>Agaricales</taxon>
        <taxon>Agaricineae</taxon>
        <taxon>Strophariaceae</taxon>
        <taxon>Psilocybe</taxon>
    </lineage>
</organism>
<dbReference type="SUPFAM" id="SSF52047">
    <property type="entry name" value="RNI-like"/>
    <property type="match status" value="1"/>
</dbReference>
<dbReference type="InterPro" id="IPR000938">
    <property type="entry name" value="CAP-Gly_domain"/>
</dbReference>